<feature type="non-terminal residue" evidence="1">
    <location>
        <position position="75"/>
    </location>
</feature>
<dbReference type="AlphaFoldDB" id="A0A072TDH9"/>
<evidence type="ECO:0000313" key="3">
    <source>
        <dbReference type="Proteomes" id="UP000002051"/>
    </source>
</evidence>
<gene>
    <name evidence="1" type="ORF">MTR_1490s0010</name>
</gene>
<dbReference type="HOGENOM" id="CLU_2678273_0_0_1"/>
<sequence length="75" mass="8211">YVPEPSPAWFCVPPGFTRPTAPLLPVRQVCCVLIVLASASPGRLIARAATCSACPVPNRVRTQRPRRRVLRSRSS</sequence>
<reference evidence="1 3" key="1">
    <citation type="journal article" date="2011" name="Nature">
        <title>The Medicago genome provides insight into the evolution of rhizobial symbioses.</title>
        <authorList>
            <person name="Young N.D."/>
            <person name="Debelle F."/>
            <person name="Oldroyd G.E."/>
            <person name="Geurts R."/>
            <person name="Cannon S.B."/>
            <person name="Udvardi M.K."/>
            <person name="Benedito V.A."/>
            <person name="Mayer K.F."/>
            <person name="Gouzy J."/>
            <person name="Schoof H."/>
            <person name="Van de Peer Y."/>
            <person name="Proost S."/>
            <person name="Cook D.R."/>
            <person name="Meyers B.C."/>
            <person name="Spannagl M."/>
            <person name="Cheung F."/>
            <person name="De Mita S."/>
            <person name="Krishnakumar V."/>
            <person name="Gundlach H."/>
            <person name="Zhou S."/>
            <person name="Mudge J."/>
            <person name="Bharti A.K."/>
            <person name="Murray J.D."/>
            <person name="Naoumkina M.A."/>
            <person name="Rosen B."/>
            <person name="Silverstein K.A."/>
            <person name="Tang H."/>
            <person name="Rombauts S."/>
            <person name="Zhao P.X."/>
            <person name="Zhou P."/>
            <person name="Barbe V."/>
            <person name="Bardou P."/>
            <person name="Bechner M."/>
            <person name="Bellec A."/>
            <person name="Berger A."/>
            <person name="Berges H."/>
            <person name="Bidwell S."/>
            <person name="Bisseling T."/>
            <person name="Choisne N."/>
            <person name="Couloux A."/>
            <person name="Denny R."/>
            <person name="Deshpande S."/>
            <person name="Dai X."/>
            <person name="Doyle J.J."/>
            <person name="Dudez A.M."/>
            <person name="Farmer A.D."/>
            <person name="Fouteau S."/>
            <person name="Franken C."/>
            <person name="Gibelin C."/>
            <person name="Gish J."/>
            <person name="Goldstein S."/>
            <person name="Gonzalez A.J."/>
            <person name="Green P.J."/>
            <person name="Hallab A."/>
            <person name="Hartog M."/>
            <person name="Hua A."/>
            <person name="Humphray S.J."/>
            <person name="Jeong D.H."/>
            <person name="Jing Y."/>
            <person name="Jocker A."/>
            <person name="Kenton S.M."/>
            <person name="Kim D.J."/>
            <person name="Klee K."/>
            <person name="Lai H."/>
            <person name="Lang C."/>
            <person name="Lin S."/>
            <person name="Macmil S.L."/>
            <person name="Magdelenat G."/>
            <person name="Matthews L."/>
            <person name="McCorrison J."/>
            <person name="Monaghan E.L."/>
            <person name="Mun J.H."/>
            <person name="Najar F.Z."/>
            <person name="Nicholson C."/>
            <person name="Noirot C."/>
            <person name="O'Bleness M."/>
            <person name="Paule C.R."/>
            <person name="Poulain J."/>
            <person name="Prion F."/>
            <person name="Qin B."/>
            <person name="Qu C."/>
            <person name="Retzel E.F."/>
            <person name="Riddle C."/>
            <person name="Sallet E."/>
            <person name="Samain S."/>
            <person name="Samson N."/>
            <person name="Sanders I."/>
            <person name="Saurat O."/>
            <person name="Scarpelli C."/>
            <person name="Schiex T."/>
            <person name="Segurens B."/>
            <person name="Severin A.J."/>
            <person name="Sherrier D.J."/>
            <person name="Shi R."/>
            <person name="Sims S."/>
            <person name="Singer S.R."/>
            <person name="Sinharoy S."/>
            <person name="Sterck L."/>
            <person name="Viollet A."/>
            <person name="Wang B.B."/>
            <person name="Wang K."/>
            <person name="Wang M."/>
            <person name="Wang X."/>
            <person name="Warfsmann J."/>
            <person name="Weissenbach J."/>
            <person name="White D.D."/>
            <person name="White J.D."/>
            <person name="Wiley G.B."/>
            <person name="Wincker P."/>
            <person name="Xing Y."/>
            <person name="Yang L."/>
            <person name="Yao Z."/>
            <person name="Ying F."/>
            <person name="Zhai J."/>
            <person name="Zhou L."/>
            <person name="Zuber A."/>
            <person name="Denarie J."/>
            <person name="Dixon R.A."/>
            <person name="May G.D."/>
            <person name="Schwartz D.C."/>
            <person name="Rogers J."/>
            <person name="Quetier F."/>
            <person name="Town C.D."/>
            <person name="Roe B.A."/>
        </authorList>
    </citation>
    <scope>NUCLEOTIDE SEQUENCE [LARGE SCALE GENOMIC DNA]</scope>
    <source>
        <strain evidence="1">A17</strain>
        <strain evidence="2 3">cv. Jemalong A17</strain>
    </source>
</reference>
<keyword evidence="3" id="KW-1185">Reference proteome</keyword>
<feature type="non-terminal residue" evidence="1">
    <location>
        <position position="1"/>
    </location>
</feature>
<name>A0A072TDH9_MEDTR</name>
<dbReference type="Proteomes" id="UP000002051">
    <property type="component" value="Unassembled WGS sequence"/>
</dbReference>
<dbReference type="EMBL" id="KL404214">
    <property type="protein sequence ID" value="KEH15291.1"/>
    <property type="molecule type" value="Genomic_DNA"/>
</dbReference>
<evidence type="ECO:0000313" key="1">
    <source>
        <dbReference type="EMBL" id="KEH15291.1"/>
    </source>
</evidence>
<protein>
    <submittedName>
        <fullName evidence="1 2">Uncharacterized protein</fullName>
    </submittedName>
</protein>
<reference evidence="2" key="3">
    <citation type="submission" date="2015-06" db="UniProtKB">
        <authorList>
            <consortium name="EnsemblPlants"/>
        </authorList>
    </citation>
    <scope>IDENTIFICATION</scope>
    <source>
        <strain evidence="2">cv. Jemalong A17</strain>
    </source>
</reference>
<proteinExistence type="predicted"/>
<evidence type="ECO:0000313" key="2">
    <source>
        <dbReference type="EnsemblPlants" id="KEH15291"/>
    </source>
</evidence>
<dbReference type="EnsemblPlants" id="KEH15291">
    <property type="protein sequence ID" value="KEH15291"/>
    <property type="gene ID" value="MTR_1490s0010"/>
</dbReference>
<organism evidence="1 3">
    <name type="scientific">Medicago truncatula</name>
    <name type="common">Barrel medic</name>
    <name type="synonym">Medicago tribuloides</name>
    <dbReference type="NCBI Taxonomy" id="3880"/>
    <lineage>
        <taxon>Eukaryota</taxon>
        <taxon>Viridiplantae</taxon>
        <taxon>Streptophyta</taxon>
        <taxon>Embryophyta</taxon>
        <taxon>Tracheophyta</taxon>
        <taxon>Spermatophyta</taxon>
        <taxon>Magnoliopsida</taxon>
        <taxon>eudicotyledons</taxon>
        <taxon>Gunneridae</taxon>
        <taxon>Pentapetalae</taxon>
        <taxon>rosids</taxon>
        <taxon>fabids</taxon>
        <taxon>Fabales</taxon>
        <taxon>Fabaceae</taxon>
        <taxon>Papilionoideae</taxon>
        <taxon>50 kb inversion clade</taxon>
        <taxon>NPAAA clade</taxon>
        <taxon>Hologalegina</taxon>
        <taxon>IRL clade</taxon>
        <taxon>Trifolieae</taxon>
        <taxon>Medicago</taxon>
    </lineage>
</organism>
<reference evidence="1 3" key="2">
    <citation type="journal article" date="2014" name="BMC Genomics">
        <title>An improved genome release (version Mt4.0) for the model legume Medicago truncatula.</title>
        <authorList>
            <person name="Tang H."/>
            <person name="Krishnakumar V."/>
            <person name="Bidwell S."/>
            <person name="Rosen B."/>
            <person name="Chan A."/>
            <person name="Zhou S."/>
            <person name="Gentzbittel L."/>
            <person name="Childs K.L."/>
            <person name="Yandell M."/>
            <person name="Gundlach H."/>
            <person name="Mayer K.F."/>
            <person name="Schwartz D.C."/>
            <person name="Town C.D."/>
        </authorList>
    </citation>
    <scope>GENOME REANNOTATION</scope>
    <source>
        <strain evidence="1">A17</strain>
        <strain evidence="2 3">cv. Jemalong A17</strain>
    </source>
</reference>
<accession>A0A072TDH9</accession>